<protein>
    <submittedName>
        <fullName evidence="1">Uncharacterized protein</fullName>
    </submittedName>
</protein>
<evidence type="ECO:0000313" key="2">
    <source>
        <dbReference type="Proteomes" id="UP001152803"/>
    </source>
</evidence>
<evidence type="ECO:0000313" key="1">
    <source>
        <dbReference type="EMBL" id="KAJ8256610.1"/>
    </source>
</evidence>
<organism evidence="1 2">
    <name type="scientific">Conger conger</name>
    <name type="common">Conger eel</name>
    <name type="synonym">Muraena conger</name>
    <dbReference type="NCBI Taxonomy" id="82655"/>
    <lineage>
        <taxon>Eukaryota</taxon>
        <taxon>Metazoa</taxon>
        <taxon>Chordata</taxon>
        <taxon>Craniata</taxon>
        <taxon>Vertebrata</taxon>
        <taxon>Euteleostomi</taxon>
        <taxon>Actinopterygii</taxon>
        <taxon>Neopterygii</taxon>
        <taxon>Teleostei</taxon>
        <taxon>Anguilliformes</taxon>
        <taxon>Congridae</taxon>
        <taxon>Conger</taxon>
    </lineage>
</organism>
<dbReference type="EMBL" id="JAFJMO010000014">
    <property type="protein sequence ID" value="KAJ8256610.1"/>
    <property type="molecule type" value="Genomic_DNA"/>
</dbReference>
<accession>A0A9Q1HRT3</accession>
<sequence length="52" mass="5771">MAAAPSITFPLKPFGSEMAPPVDHQPWGQLNYTHTAPYLYLYLEGSKDESAM</sequence>
<proteinExistence type="predicted"/>
<keyword evidence="2" id="KW-1185">Reference proteome</keyword>
<dbReference type="Proteomes" id="UP001152803">
    <property type="component" value="Unassembled WGS sequence"/>
</dbReference>
<dbReference type="AlphaFoldDB" id="A0A9Q1HRT3"/>
<gene>
    <name evidence="1" type="ORF">COCON_G00187620</name>
</gene>
<name>A0A9Q1HRT3_CONCO</name>
<reference evidence="1" key="1">
    <citation type="journal article" date="2023" name="Science">
        <title>Genome structures resolve the early diversification of teleost fishes.</title>
        <authorList>
            <person name="Parey E."/>
            <person name="Louis A."/>
            <person name="Montfort J."/>
            <person name="Bouchez O."/>
            <person name="Roques C."/>
            <person name="Iampietro C."/>
            <person name="Lluch J."/>
            <person name="Castinel A."/>
            <person name="Donnadieu C."/>
            <person name="Desvignes T."/>
            <person name="Floi Bucao C."/>
            <person name="Jouanno E."/>
            <person name="Wen M."/>
            <person name="Mejri S."/>
            <person name="Dirks R."/>
            <person name="Jansen H."/>
            <person name="Henkel C."/>
            <person name="Chen W.J."/>
            <person name="Zahm M."/>
            <person name="Cabau C."/>
            <person name="Klopp C."/>
            <person name="Thompson A.W."/>
            <person name="Robinson-Rechavi M."/>
            <person name="Braasch I."/>
            <person name="Lecointre G."/>
            <person name="Bobe J."/>
            <person name="Postlethwait J.H."/>
            <person name="Berthelot C."/>
            <person name="Roest Crollius H."/>
            <person name="Guiguen Y."/>
        </authorList>
    </citation>
    <scope>NUCLEOTIDE SEQUENCE</scope>
    <source>
        <strain evidence="1">Concon-B</strain>
    </source>
</reference>
<comment type="caution">
    <text evidence="1">The sequence shown here is derived from an EMBL/GenBank/DDBJ whole genome shotgun (WGS) entry which is preliminary data.</text>
</comment>